<protein>
    <recommendedName>
        <fullName evidence="4">Zn(2)-C6 fungal-type domain-containing protein</fullName>
    </recommendedName>
</protein>
<gene>
    <name evidence="2" type="ORF">B0J12DRAFT_728871</name>
</gene>
<dbReference type="EMBL" id="JAGTJR010000014">
    <property type="protein sequence ID" value="KAH7049452.1"/>
    <property type="molecule type" value="Genomic_DNA"/>
</dbReference>
<organism evidence="2 3">
    <name type="scientific">Macrophomina phaseolina</name>
    <dbReference type="NCBI Taxonomy" id="35725"/>
    <lineage>
        <taxon>Eukaryota</taxon>
        <taxon>Fungi</taxon>
        <taxon>Dikarya</taxon>
        <taxon>Ascomycota</taxon>
        <taxon>Pezizomycotina</taxon>
        <taxon>Dothideomycetes</taxon>
        <taxon>Dothideomycetes incertae sedis</taxon>
        <taxon>Botryosphaeriales</taxon>
        <taxon>Botryosphaeriaceae</taxon>
        <taxon>Macrophomina</taxon>
    </lineage>
</organism>
<dbReference type="Gene3D" id="4.10.240.10">
    <property type="entry name" value="Zn(2)-C6 fungal-type DNA-binding domain"/>
    <property type="match status" value="1"/>
</dbReference>
<keyword evidence="3" id="KW-1185">Reference proteome</keyword>
<evidence type="ECO:0000256" key="1">
    <source>
        <dbReference type="ARBA" id="ARBA00023242"/>
    </source>
</evidence>
<comment type="caution">
    <text evidence="2">The sequence shown here is derived from an EMBL/GenBank/DDBJ whole genome shotgun (WGS) entry which is preliminary data.</text>
</comment>
<evidence type="ECO:0000313" key="2">
    <source>
        <dbReference type="EMBL" id="KAH7049452.1"/>
    </source>
</evidence>
<dbReference type="InterPro" id="IPR001138">
    <property type="entry name" value="Zn2Cys6_DnaBD"/>
</dbReference>
<sequence>MYSRRAHQNSHHGCRECKQRRVKVRISSTSPGPERRDINAVRRCCAGLTWRPSGQCDETQPQCLRCKSKGRRCTYTHLLSQYNPFAQQEPERPQEHRAPERQLHAPAPGNAYQQRLVCRANRIPVHRATTRADHLLLEQGGEIFHHYTTVVITVDPEYHVSEQFWRWDKAVRAFAPSHDFLYFAALALASLHRAIMYQQHAPLNHAERARHVALAAAYQDRAFASFAPAVASLLHRREEAAPATRTRRHDDVDALLTCSSIILASSFVFPPAPGQDMLDHARQVIRLFCGTYALYKRTWEAGAPASEIGDFVRERVRAGEELGDGRPAPDAEESLGRVVDVVLERTSAAAAIVAASSDADAREGCPADAVHTSSFADTGGQDACPPGLTGEDDPLSTFLPPISALSLLFRRLAVRPRLHTIALEWPASLPQSFLKALERRDPLALAILAHWASCLSDFKHIWWISRWGLLVIRAVMNQVCGTGGGDGVFDMGLLSGVDEATVRSGEEAAVRSGGAEARTGAGVRAGQPGGAVVASSWMPCLAWPARKLRDAVVIQAWHR</sequence>
<name>A0ABQ8GA75_9PEZI</name>
<dbReference type="InterPro" id="IPR053157">
    <property type="entry name" value="Sterol_Uptake_Regulator"/>
</dbReference>
<evidence type="ECO:0000313" key="3">
    <source>
        <dbReference type="Proteomes" id="UP000774617"/>
    </source>
</evidence>
<dbReference type="PANTHER" id="PTHR47784:SF5">
    <property type="entry name" value="STEROL UPTAKE CONTROL PROTEIN 2"/>
    <property type="match status" value="1"/>
</dbReference>
<proteinExistence type="predicted"/>
<dbReference type="PANTHER" id="PTHR47784">
    <property type="entry name" value="STEROL UPTAKE CONTROL PROTEIN 2"/>
    <property type="match status" value="1"/>
</dbReference>
<dbReference type="CDD" id="cd00067">
    <property type="entry name" value="GAL4"/>
    <property type="match status" value="1"/>
</dbReference>
<dbReference type="InterPro" id="IPR036864">
    <property type="entry name" value="Zn2-C6_fun-type_DNA-bd_sf"/>
</dbReference>
<keyword evidence="1" id="KW-0539">Nucleus</keyword>
<evidence type="ECO:0008006" key="4">
    <source>
        <dbReference type="Google" id="ProtNLM"/>
    </source>
</evidence>
<dbReference type="Proteomes" id="UP000774617">
    <property type="component" value="Unassembled WGS sequence"/>
</dbReference>
<accession>A0ABQ8GA75</accession>
<reference evidence="2 3" key="1">
    <citation type="journal article" date="2021" name="Nat. Commun.">
        <title>Genetic determinants of endophytism in the Arabidopsis root mycobiome.</title>
        <authorList>
            <person name="Mesny F."/>
            <person name="Miyauchi S."/>
            <person name="Thiergart T."/>
            <person name="Pickel B."/>
            <person name="Atanasova L."/>
            <person name="Karlsson M."/>
            <person name="Huettel B."/>
            <person name="Barry K.W."/>
            <person name="Haridas S."/>
            <person name="Chen C."/>
            <person name="Bauer D."/>
            <person name="Andreopoulos W."/>
            <person name="Pangilinan J."/>
            <person name="LaButti K."/>
            <person name="Riley R."/>
            <person name="Lipzen A."/>
            <person name="Clum A."/>
            <person name="Drula E."/>
            <person name="Henrissat B."/>
            <person name="Kohler A."/>
            <person name="Grigoriev I.V."/>
            <person name="Martin F.M."/>
            <person name="Hacquard S."/>
        </authorList>
    </citation>
    <scope>NUCLEOTIDE SEQUENCE [LARGE SCALE GENOMIC DNA]</scope>
    <source>
        <strain evidence="2 3">MPI-SDFR-AT-0080</strain>
    </source>
</reference>